<accession>A0A9D7FC36</accession>
<dbReference type="InterPro" id="IPR058625">
    <property type="entry name" value="MdtA-like_BSH"/>
</dbReference>
<dbReference type="PANTHER" id="PTHR30469">
    <property type="entry name" value="MULTIDRUG RESISTANCE PROTEIN MDTA"/>
    <property type="match status" value="1"/>
</dbReference>
<evidence type="ECO:0000256" key="2">
    <source>
        <dbReference type="SAM" id="SignalP"/>
    </source>
</evidence>
<evidence type="ECO:0000259" key="4">
    <source>
        <dbReference type="Pfam" id="PF25954"/>
    </source>
</evidence>
<evidence type="ECO:0000256" key="1">
    <source>
        <dbReference type="ARBA" id="ARBA00009477"/>
    </source>
</evidence>
<dbReference type="Pfam" id="PF25917">
    <property type="entry name" value="BSH_RND"/>
    <property type="match status" value="1"/>
</dbReference>
<dbReference type="Proteomes" id="UP000886602">
    <property type="component" value="Unassembled WGS sequence"/>
</dbReference>
<dbReference type="Gene3D" id="2.40.420.20">
    <property type="match status" value="1"/>
</dbReference>
<dbReference type="NCBIfam" id="TIGR01730">
    <property type="entry name" value="RND_mfp"/>
    <property type="match status" value="1"/>
</dbReference>
<keyword evidence="2" id="KW-0732">Signal</keyword>
<dbReference type="Gene3D" id="2.40.50.100">
    <property type="match status" value="1"/>
</dbReference>
<feature type="chain" id="PRO_5039110807" evidence="2">
    <location>
        <begin position="30"/>
        <end position="340"/>
    </location>
</feature>
<sequence>MLMKNHFLRLSFPVLALLTVLATPPCVWAQALPTLVVQPHPVDLTLPVEATVEALVQTTLTSQVSGRVTEMRVDAGQSVKKGELLLRIDAREASEVAAGASAQYINAKANYERLKNLRQQNFISAAALDKARADFEAAQAAHGQASVSVGYASVSAPIAGIVAQRLIEEGETAAPGRALLTIYDPVGLRVTASIPQYQLPQMRAVKQARVEFPELGRWVDATAVTLLPTADVATHVSQVRVGLPADLKGVIPGMFARVHFVVGRAQRMTVPAAALVRRGEVAAVYVQNEQGSLSLRQLRLGEVLAGGEIEVLAGLTSGEQVVLDPVKAAIALKSAHPGGI</sequence>
<evidence type="ECO:0000259" key="3">
    <source>
        <dbReference type="Pfam" id="PF25917"/>
    </source>
</evidence>
<gene>
    <name evidence="5" type="ORF">IPJ48_08570</name>
</gene>
<dbReference type="AlphaFoldDB" id="A0A9D7FC36"/>
<dbReference type="Gene3D" id="2.40.30.170">
    <property type="match status" value="1"/>
</dbReference>
<dbReference type="PANTHER" id="PTHR30469:SF18">
    <property type="entry name" value="RESISTANCE-NODULATION-CELL DIVISION (RND) EFFLUX MEMBRANE FUSION PROTEIN-RELATED"/>
    <property type="match status" value="1"/>
</dbReference>
<feature type="signal peptide" evidence="2">
    <location>
        <begin position="1"/>
        <end position="29"/>
    </location>
</feature>
<dbReference type="GO" id="GO:0015562">
    <property type="term" value="F:efflux transmembrane transporter activity"/>
    <property type="evidence" value="ECO:0007669"/>
    <property type="project" value="TreeGrafter"/>
</dbReference>
<comment type="caution">
    <text evidence="5">The sequence shown here is derived from an EMBL/GenBank/DDBJ whole genome shotgun (WGS) entry which is preliminary data.</text>
</comment>
<name>A0A9D7FC36_9RHOO</name>
<dbReference type="Gene3D" id="1.10.287.470">
    <property type="entry name" value="Helix hairpin bin"/>
    <property type="match status" value="1"/>
</dbReference>
<feature type="domain" description="Multidrug resistance protein MdtA-like barrel-sandwich hybrid" evidence="3">
    <location>
        <begin position="58"/>
        <end position="179"/>
    </location>
</feature>
<dbReference type="SUPFAM" id="SSF111369">
    <property type="entry name" value="HlyD-like secretion proteins"/>
    <property type="match status" value="1"/>
</dbReference>
<evidence type="ECO:0000313" key="6">
    <source>
        <dbReference type="Proteomes" id="UP000886602"/>
    </source>
</evidence>
<reference evidence="5" key="1">
    <citation type="submission" date="2020-10" db="EMBL/GenBank/DDBJ databases">
        <title>Connecting structure to function with the recovery of over 1000 high-quality activated sludge metagenome-assembled genomes encoding full-length rRNA genes using long-read sequencing.</title>
        <authorList>
            <person name="Singleton C.M."/>
            <person name="Petriglieri F."/>
            <person name="Kristensen J.M."/>
            <person name="Kirkegaard R.H."/>
            <person name="Michaelsen T.Y."/>
            <person name="Andersen M.H."/>
            <person name="Karst S.M."/>
            <person name="Dueholm M.S."/>
            <person name="Nielsen P.H."/>
            <person name="Albertsen M."/>
        </authorList>
    </citation>
    <scope>NUCLEOTIDE SEQUENCE</scope>
    <source>
        <strain evidence="5">EsbW_18-Q3-R4-48_MAXAC.044</strain>
    </source>
</reference>
<protein>
    <submittedName>
        <fullName evidence="5">Efflux RND transporter periplasmic adaptor subunit</fullName>
    </submittedName>
</protein>
<proteinExistence type="inferred from homology"/>
<evidence type="ECO:0000313" key="5">
    <source>
        <dbReference type="EMBL" id="MBK7423133.1"/>
    </source>
</evidence>
<dbReference type="InterPro" id="IPR058792">
    <property type="entry name" value="Beta-barrel_RND_2"/>
</dbReference>
<feature type="domain" description="CusB-like beta-barrel" evidence="4">
    <location>
        <begin position="190"/>
        <end position="260"/>
    </location>
</feature>
<organism evidence="5 6">
    <name type="scientific">Candidatus Propionivibrio dominans</name>
    <dbReference type="NCBI Taxonomy" id="2954373"/>
    <lineage>
        <taxon>Bacteria</taxon>
        <taxon>Pseudomonadati</taxon>
        <taxon>Pseudomonadota</taxon>
        <taxon>Betaproteobacteria</taxon>
        <taxon>Rhodocyclales</taxon>
        <taxon>Rhodocyclaceae</taxon>
        <taxon>Propionivibrio</taxon>
    </lineage>
</organism>
<comment type="similarity">
    <text evidence="1">Belongs to the membrane fusion protein (MFP) (TC 8.A.1) family.</text>
</comment>
<dbReference type="InterPro" id="IPR006143">
    <property type="entry name" value="RND_pump_MFP"/>
</dbReference>
<dbReference type="EMBL" id="JADJNC010000011">
    <property type="protein sequence ID" value="MBK7423133.1"/>
    <property type="molecule type" value="Genomic_DNA"/>
</dbReference>
<dbReference type="Pfam" id="PF25954">
    <property type="entry name" value="Beta-barrel_RND_2"/>
    <property type="match status" value="1"/>
</dbReference>
<dbReference type="GO" id="GO:1990281">
    <property type="term" value="C:efflux pump complex"/>
    <property type="evidence" value="ECO:0007669"/>
    <property type="project" value="TreeGrafter"/>
</dbReference>